<dbReference type="PROSITE" id="PS00159">
    <property type="entry name" value="ALDOLASE_KDPG_KHG_1"/>
    <property type="match status" value="1"/>
</dbReference>
<dbReference type="GO" id="GO:0008675">
    <property type="term" value="F:2-dehydro-3-deoxy-phosphogluconate aldolase activity"/>
    <property type="evidence" value="ECO:0007669"/>
    <property type="project" value="UniProtKB-EC"/>
</dbReference>
<comment type="similarity">
    <text evidence="3">Belongs to the KHG/KDPG aldolase family.</text>
</comment>
<name>A0A2S9K2X8_9BURK</name>
<dbReference type="Pfam" id="PF01081">
    <property type="entry name" value="Aldolase"/>
    <property type="match status" value="1"/>
</dbReference>
<evidence type="ECO:0000256" key="4">
    <source>
        <dbReference type="ARBA" id="ARBA00011233"/>
    </source>
</evidence>
<accession>A0A2S9K2X8</accession>
<dbReference type="InterPro" id="IPR013785">
    <property type="entry name" value="Aldolase_TIM"/>
</dbReference>
<dbReference type="PANTHER" id="PTHR30246:SF1">
    <property type="entry name" value="2-DEHYDRO-3-DEOXY-6-PHOSPHOGALACTONATE ALDOLASE-RELATED"/>
    <property type="match status" value="1"/>
</dbReference>
<dbReference type="InterPro" id="IPR000887">
    <property type="entry name" value="Aldlse_KDPG_KHG"/>
</dbReference>
<evidence type="ECO:0000256" key="7">
    <source>
        <dbReference type="ARBA" id="ARBA00023277"/>
    </source>
</evidence>
<reference evidence="8 9" key="1">
    <citation type="submission" date="2018-03" db="EMBL/GenBank/DDBJ databases">
        <title>Comparative genomics illustrates the genes involved in a hyperalkaliphilic mechanisms of Serpentinomonas isolated from highly-alkaline calcium-rich serpentinized springs.</title>
        <authorList>
            <person name="Suzuki S."/>
            <person name="Ishii S."/>
            <person name="Walworth N."/>
            <person name="Bird L."/>
            <person name="Kuenen J.G."/>
            <person name="Nealson K.H."/>
        </authorList>
    </citation>
    <scope>NUCLEOTIDE SEQUENCE [LARGE SCALE GENOMIC DNA]</scope>
    <source>
        <strain evidence="8 9">P1</strain>
    </source>
</reference>
<evidence type="ECO:0000313" key="8">
    <source>
        <dbReference type="EMBL" id="PRD64819.1"/>
    </source>
</evidence>
<dbReference type="NCBIfam" id="TIGR01182">
    <property type="entry name" value="eda"/>
    <property type="match status" value="1"/>
</dbReference>
<proteinExistence type="inferred from homology"/>
<dbReference type="NCBIfam" id="NF004325">
    <property type="entry name" value="PRK05718.1"/>
    <property type="match status" value="1"/>
</dbReference>
<keyword evidence="9" id="KW-1185">Reference proteome</keyword>
<comment type="caution">
    <text evidence="8">The sequence shown here is derived from an EMBL/GenBank/DDBJ whole genome shotgun (WGS) entry which is preliminary data.</text>
</comment>
<protein>
    <recommendedName>
        <fullName evidence="5">2-dehydro-3-deoxy-phosphogluconate aldolase</fullName>
        <ecNumber evidence="5">4.1.2.14</ecNumber>
    </recommendedName>
</protein>
<dbReference type="Proteomes" id="UP000238589">
    <property type="component" value="Unassembled WGS sequence"/>
</dbReference>
<evidence type="ECO:0000256" key="2">
    <source>
        <dbReference type="ARBA" id="ARBA00004736"/>
    </source>
</evidence>
<organism evidence="8 9">
    <name type="scientific">Malikia granosa</name>
    <dbReference type="NCBI Taxonomy" id="263067"/>
    <lineage>
        <taxon>Bacteria</taxon>
        <taxon>Pseudomonadati</taxon>
        <taxon>Pseudomonadota</taxon>
        <taxon>Betaproteobacteria</taxon>
        <taxon>Burkholderiales</taxon>
        <taxon>Comamonadaceae</taxon>
        <taxon>Malikia</taxon>
    </lineage>
</organism>
<dbReference type="RefSeq" id="WP_105748886.1">
    <property type="nucleotide sequence ID" value="NZ_PVLQ01000044.1"/>
</dbReference>
<dbReference type="AlphaFoldDB" id="A0A2S9K2X8"/>
<sequence length="215" mass="21575">MNTPASLPLFQSRVVPVVVVSDAAQAVPMAEALLAGGVDVMEITLRSAAALAAIEAVARAVPAMQVGAGTVTRASEVAQVQAAGARFGLSPGSTPELLAAVCAAGLPFVPGVASPSEAMAARDAGFTLLKCFPAAQLGGVEVLKAWGGPLPDLRFCPTGGVSLANMGSFLTLRNVAMVGGSWLTPAAAVEAGDWAQITRLAREATEAVAALRATR</sequence>
<dbReference type="EC" id="4.1.2.14" evidence="5"/>
<dbReference type="PANTHER" id="PTHR30246">
    <property type="entry name" value="2-KETO-3-DEOXY-6-PHOSPHOGLUCONATE ALDOLASE"/>
    <property type="match status" value="1"/>
</dbReference>
<dbReference type="OrthoDB" id="9805177at2"/>
<evidence type="ECO:0000256" key="6">
    <source>
        <dbReference type="ARBA" id="ARBA00023239"/>
    </source>
</evidence>
<comment type="catalytic activity">
    <reaction evidence="1">
        <text>2-dehydro-3-deoxy-6-phospho-D-gluconate = D-glyceraldehyde 3-phosphate + pyruvate</text>
        <dbReference type="Rhea" id="RHEA:17089"/>
        <dbReference type="ChEBI" id="CHEBI:15361"/>
        <dbReference type="ChEBI" id="CHEBI:57569"/>
        <dbReference type="ChEBI" id="CHEBI:59776"/>
        <dbReference type="EC" id="4.1.2.14"/>
    </reaction>
</comment>
<dbReference type="InterPro" id="IPR031337">
    <property type="entry name" value="KDPG/KHG_AS_1"/>
</dbReference>
<comment type="pathway">
    <text evidence="2">Carbohydrate acid metabolism; 2-dehydro-3-deoxy-D-gluconate degradation; D-glyceraldehyde 3-phosphate and pyruvate from 2-dehydro-3-deoxy-D-gluconate: step 2/2.</text>
</comment>
<evidence type="ECO:0000256" key="3">
    <source>
        <dbReference type="ARBA" id="ARBA00006906"/>
    </source>
</evidence>
<dbReference type="CDD" id="cd00452">
    <property type="entry name" value="KDPG_aldolase"/>
    <property type="match status" value="1"/>
</dbReference>
<dbReference type="Gene3D" id="3.20.20.70">
    <property type="entry name" value="Aldolase class I"/>
    <property type="match status" value="1"/>
</dbReference>
<evidence type="ECO:0000256" key="5">
    <source>
        <dbReference type="ARBA" id="ARBA00013063"/>
    </source>
</evidence>
<evidence type="ECO:0000313" key="9">
    <source>
        <dbReference type="Proteomes" id="UP000238589"/>
    </source>
</evidence>
<keyword evidence="7" id="KW-0119">Carbohydrate metabolism</keyword>
<dbReference type="EMBL" id="PVLQ01000044">
    <property type="protein sequence ID" value="PRD64819.1"/>
    <property type="molecule type" value="Genomic_DNA"/>
</dbReference>
<keyword evidence="6 8" id="KW-0456">Lyase</keyword>
<gene>
    <name evidence="8" type="ORF">C6P64_12415</name>
</gene>
<evidence type="ECO:0000256" key="1">
    <source>
        <dbReference type="ARBA" id="ARBA00000654"/>
    </source>
</evidence>
<comment type="subunit">
    <text evidence="4">Homotrimer.</text>
</comment>
<dbReference type="SUPFAM" id="SSF51569">
    <property type="entry name" value="Aldolase"/>
    <property type="match status" value="1"/>
</dbReference>